<evidence type="ECO:0000256" key="5">
    <source>
        <dbReference type="ARBA" id="ARBA00022692"/>
    </source>
</evidence>
<proteinExistence type="predicted"/>
<keyword evidence="7 8" id="KW-0472">Membrane</keyword>
<gene>
    <name evidence="10" type="ORF">UFOPK1852_00122</name>
</gene>
<feature type="transmembrane region" description="Helical" evidence="8">
    <location>
        <begin position="466"/>
        <end position="488"/>
    </location>
</feature>
<evidence type="ECO:0000256" key="6">
    <source>
        <dbReference type="ARBA" id="ARBA00022989"/>
    </source>
</evidence>
<evidence type="ECO:0000256" key="1">
    <source>
        <dbReference type="ARBA" id="ARBA00004651"/>
    </source>
</evidence>
<keyword evidence="3" id="KW-1003">Cell membrane</keyword>
<dbReference type="AlphaFoldDB" id="A0A6J6GKZ9"/>
<feature type="transmembrane region" description="Helical" evidence="8">
    <location>
        <begin position="26"/>
        <end position="43"/>
    </location>
</feature>
<accession>A0A6J6GKZ9</accession>
<dbReference type="GO" id="GO:0042956">
    <property type="term" value="P:maltodextrin transmembrane transport"/>
    <property type="evidence" value="ECO:0007669"/>
    <property type="project" value="TreeGrafter"/>
</dbReference>
<dbReference type="Gene3D" id="3.10.650.10">
    <property type="entry name" value="MalF N-terminal region-like"/>
    <property type="match status" value="1"/>
</dbReference>
<dbReference type="GO" id="GO:0015423">
    <property type="term" value="F:ABC-type maltose transporter activity"/>
    <property type="evidence" value="ECO:0007669"/>
    <property type="project" value="TreeGrafter"/>
</dbReference>
<dbReference type="CDD" id="cd06261">
    <property type="entry name" value="TM_PBP2"/>
    <property type="match status" value="1"/>
</dbReference>
<dbReference type="Pfam" id="PF00528">
    <property type="entry name" value="BPD_transp_1"/>
    <property type="match status" value="1"/>
</dbReference>
<feature type="transmembrane region" description="Helical" evidence="8">
    <location>
        <begin position="403"/>
        <end position="429"/>
    </location>
</feature>
<keyword evidence="6 8" id="KW-1133">Transmembrane helix</keyword>
<dbReference type="InterPro" id="IPR035906">
    <property type="entry name" value="MetI-like_sf"/>
</dbReference>
<feature type="domain" description="ABC transmembrane type-1" evidence="9">
    <location>
        <begin position="267"/>
        <end position="487"/>
    </location>
</feature>
<evidence type="ECO:0000256" key="3">
    <source>
        <dbReference type="ARBA" id="ARBA00022475"/>
    </source>
</evidence>
<dbReference type="PROSITE" id="PS50928">
    <property type="entry name" value="ABC_TM1"/>
    <property type="match status" value="1"/>
</dbReference>
<dbReference type="Gene3D" id="1.10.3720.10">
    <property type="entry name" value="MetI-like"/>
    <property type="match status" value="1"/>
</dbReference>
<name>A0A6J6GKZ9_9ZZZZ</name>
<dbReference type="Gene3D" id="2.40.430.10">
    <property type="entry name" value="D-maltodextrin-binding protein, MBP"/>
    <property type="match status" value="1"/>
</dbReference>
<dbReference type="InterPro" id="IPR000515">
    <property type="entry name" value="MetI-like"/>
</dbReference>
<evidence type="ECO:0000313" key="10">
    <source>
        <dbReference type="EMBL" id="CAB4601916.1"/>
    </source>
</evidence>
<dbReference type="InterPro" id="IPR032550">
    <property type="entry name" value="TM_PBP2_N"/>
</dbReference>
<sequence>MKYLLTYLVVGALILAGARFLQNKSWFLGFFFFVASALILYFYSTQKRIPGKYLLPGLLLLFLFHIYPAFYSGYVAFTNVSNGHWLSKSQAIDAMINDSYMPVENAAPIPFQIAKKVDNDEVYLIFQYPEKTYWAGNNSNLIDLKPSEIRISTDGKVEKLLGFQIVNVQSIVEDLGSIRVRLKDGSSLQPQDFEYLSVSRHTLIYSAKKDQITNIVTGTQYRPDDNGQMVSQSGELLYPGWTANVGFRNFSKIANDDEIRRPLLRVLVWTVVNAFLMVTLSFLMGIALALVMNYKHMRSRRFYRTIFITPMAVPSVISILVWAGLFTTKTGIIDRFFHIDTAWLTEATPARIAILIVEVWLTFPYMFLISTGAIQSIPSEILEAAEIDGGSPFKIFRLIKLPLVLRTLSPLLVTSMAGALNAFGVIFLLTNGAPVFSDSNGNAGATDILISYSYKLAFNGQEGNNYSMASALSILNFIMVAIASIYGYRRMKTMEGLN</sequence>
<dbReference type="PANTHER" id="PTHR47314:SF1">
    <property type="entry name" value="MALTOSE_MALTODEXTRIN TRANSPORT SYSTEM PERMEASE PROTEIN MALF"/>
    <property type="match status" value="1"/>
</dbReference>
<dbReference type="Gene3D" id="1.20.58.370">
    <property type="entry name" value="MalF N-terminal region-like"/>
    <property type="match status" value="1"/>
</dbReference>
<evidence type="ECO:0000256" key="4">
    <source>
        <dbReference type="ARBA" id="ARBA00022597"/>
    </source>
</evidence>
<evidence type="ECO:0000256" key="8">
    <source>
        <dbReference type="SAM" id="Phobius"/>
    </source>
</evidence>
<feature type="transmembrane region" description="Helical" evidence="8">
    <location>
        <begin position="55"/>
        <end position="77"/>
    </location>
</feature>
<keyword evidence="4" id="KW-0762">Sugar transport</keyword>
<organism evidence="10">
    <name type="scientific">freshwater metagenome</name>
    <dbReference type="NCBI Taxonomy" id="449393"/>
    <lineage>
        <taxon>unclassified sequences</taxon>
        <taxon>metagenomes</taxon>
        <taxon>ecological metagenomes</taxon>
    </lineage>
</organism>
<evidence type="ECO:0000256" key="2">
    <source>
        <dbReference type="ARBA" id="ARBA00022448"/>
    </source>
</evidence>
<keyword evidence="2" id="KW-0813">Transport</keyword>
<feature type="transmembrane region" description="Helical" evidence="8">
    <location>
        <begin position="266"/>
        <end position="294"/>
    </location>
</feature>
<feature type="transmembrane region" description="Helical" evidence="8">
    <location>
        <begin position="306"/>
        <end position="328"/>
    </location>
</feature>
<dbReference type="InterPro" id="IPR047103">
    <property type="entry name" value="MalF_P2_sf"/>
</dbReference>
<dbReference type="GO" id="GO:1990060">
    <property type="term" value="C:maltose transport complex"/>
    <property type="evidence" value="ECO:0007669"/>
    <property type="project" value="TreeGrafter"/>
</dbReference>
<comment type="subcellular location">
    <subcellularLocation>
        <location evidence="1">Cell membrane</location>
        <topology evidence="1">Multi-pass membrane protein</topology>
    </subcellularLocation>
</comment>
<dbReference type="EMBL" id="CAEZUS010000009">
    <property type="protein sequence ID" value="CAB4601916.1"/>
    <property type="molecule type" value="Genomic_DNA"/>
</dbReference>
<reference evidence="10" key="1">
    <citation type="submission" date="2020-05" db="EMBL/GenBank/DDBJ databases">
        <authorList>
            <person name="Chiriac C."/>
            <person name="Salcher M."/>
            <person name="Ghai R."/>
            <person name="Kavagutti S V."/>
        </authorList>
    </citation>
    <scope>NUCLEOTIDE SEQUENCE</scope>
</reference>
<protein>
    <submittedName>
        <fullName evidence="10">Unannotated protein</fullName>
    </submittedName>
</protein>
<dbReference type="Pfam" id="PF16296">
    <property type="entry name" value="TM_PBP2_N"/>
    <property type="match status" value="1"/>
</dbReference>
<feature type="transmembrane region" description="Helical" evidence="8">
    <location>
        <begin position="348"/>
        <end position="368"/>
    </location>
</feature>
<dbReference type="PANTHER" id="PTHR47314">
    <property type="entry name" value="MALTOSE/MALTODEXTRIN TRANSPORT SYSTEM PERMEASE PROTEIN MALF"/>
    <property type="match status" value="1"/>
</dbReference>
<evidence type="ECO:0000256" key="7">
    <source>
        <dbReference type="ARBA" id="ARBA00023136"/>
    </source>
</evidence>
<keyword evidence="5 8" id="KW-0812">Transmembrane</keyword>
<evidence type="ECO:0000259" key="9">
    <source>
        <dbReference type="PROSITE" id="PS50928"/>
    </source>
</evidence>
<dbReference type="SUPFAM" id="SSF160964">
    <property type="entry name" value="MalF N-terminal region-like"/>
    <property type="match status" value="1"/>
</dbReference>
<dbReference type="InterPro" id="IPR035277">
    <property type="entry name" value="MalF_N"/>
</dbReference>
<dbReference type="SUPFAM" id="SSF161098">
    <property type="entry name" value="MetI-like"/>
    <property type="match status" value="1"/>
</dbReference>